<name>A0A6S6T6I7_9GAMM</name>
<dbReference type="Pfam" id="PF02754">
    <property type="entry name" value="CCG"/>
    <property type="match status" value="2"/>
</dbReference>
<keyword evidence="1" id="KW-0004">4Fe-4S</keyword>
<gene>
    <name evidence="7" type="ORF">HELGO_WM37485</name>
</gene>
<accession>A0A6S6T6I7</accession>
<keyword evidence="2" id="KW-0479">Metal-binding</keyword>
<feature type="domain" description="Cysteine-rich" evidence="6">
    <location>
        <begin position="344"/>
        <end position="421"/>
    </location>
</feature>
<dbReference type="PANTHER" id="PTHR32479">
    <property type="entry name" value="GLYCOLATE OXIDASE IRON-SULFUR SUBUNIT"/>
    <property type="match status" value="1"/>
</dbReference>
<dbReference type="AlphaFoldDB" id="A0A6S6T6I7"/>
<dbReference type="EMBL" id="CACVAV010000177">
    <property type="protein sequence ID" value="CAA6811040.1"/>
    <property type="molecule type" value="Genomic_DNA"/>
</dbReference>
<sequence length="450" mass="50914">MATSKREGSLEAPTRHALDWKNPEFYNEDAVMDEMERVFDLCHGCRRCVSLCNSFPTLFDLVDESSTFEVDGVDKKDYWNVVDHCYLCDLCYMTKCPYTPPHEWNIDFPHLMLRAKAIKHKKGETKPRDKILSSTDTVGKLAGIPVVSQVVNTMNKNSTFRKGLEQVLGVHPNATIPEYHSNTGRKRLAGDHANLTRADVPSTPAGRTQGKVALFATCYGNYNEPHILEDLVKVFNHNDIPVTLLDKEQCCGMPKLELGDLEAVAAAKEINVPEMINMIDQGWDIVGPVPSCVLMFKQELPLMFPDDEDVQRVRQHIFDPFEYLMMREKEELLNKTFKKPLGKVSYHASCHLRVQNIGYKTREVLSLIPDTTLELLERCSGHDGTYAVKSEFHDTSMKICRPVFNKVKKAEPDYYGSDCPMAGHQIENGLGDDAQAPTHPMTMLRIAYGL</sequence>
<dbReference type="SUPFAM" id="SSF54862">
    <property type="entry name" value="4Fe-4S ferredoxins"/>
    <property type="match status" value="1"/>
</dbReference>
<dbReference type="GO" id="GO:0051539">
    <property type="term" value="F:4 iron, 4 sulfur cluster binding"/>
    <property type="evidence" value="ECO:0007669"/>
    <property type="project" value="UniProtKB-KW"/>
</dbReference>
<protein>
    <submittedName>
        <fullName evidence="7">Fe-S oxidoreductase-like protein in Rubrerythrin cluster</fullName>
    </submittedName>
</protein>
<keyword evidence="5" id="KW-0411">Iron-sulfur</keyword>
<evidence type="ECO:0000256" key="5">
    <source>
        <dbReference type="ARBA" id="ARBA00023014"/>
    </source>
</evidence>
<reference evidence="7" key="1">
    <citation type="submission" date="2020-01" db="EMBL/GenBank/DDBJ databases">
        <authorList>
            <person name="Meier V. D."/>
            <person name="Meier V D."/>
        </authorList>
    </citation>
    <scope>NUCLEOTIDE SEQUENCE</scope>
    <source>
        <strain evidence="7">HLG_WM_MAG_08</strain>
    </source>
</reference>
<evidence type="ECO:0000256" key="3">
    <source>
        <dbReference type="ARBA" id="ARBA00022737"/>
    </source>
</evidence>
<evidence type="ECO:0000313" key="7">
    <source>
        <dbReference type="EMBL" id="CAA6811040.1"/>
    </source>
</evidence>
<evidence type="ECO:0000259" key="6">
    <source>
        <dbReference type="Pfam" id="PF02754"/>
    </source>
</evidence>
<dbReference type="GO" id="GO:0016491">
    <property type="term" value="F:oxidoreductase activity"/>
    <property type="evidence" value="ECO:0007669"/>
    <property type="project" value="UniProtKB-ARBA"/>
</dbReference>
<keyword evidence="4" id="KW-0408">Iron</keyword>
<evidence type="ECO:0000256" key="2">
    <source>
        <dbReference type="ARBA" id="ARBA00022723"/>
    </source>
</evidence>
<evidence type="ECO:0000256" key="1">
    <source>
        <dbReference type="ARBA" id="ARBA00022485"/>
    </source>
</evidence>
<evidence type="ECO:0000256" key="4">
    <source>
        <dbReference type="ARBA" id="ARBA00023004"/>
    </source>
</evidence>
<feature type="domain" description="Cysteine-rich" evidence="6">
    <location>
        <begin position="212"/>
        <end position="297"/>
    </location>
</feature>
<keyword evidence="3" id="KW-0677">Repeat</keyword>
<dbReference type="PANTHER" id="PTHR32479:SF19">
    <property type="entry name" value="ANAEROBIC GLYCEROL-3-PHOSPHATE DEHYDROGENASE SUBUNIT C"/>
    <property type="match status" value="1"/>
</dbReference>
<dbReference type="InterPro" id="IPR004017">
    <property type="entry name" value="Cys_rich_dom"/>
</dbReference>
<dbReference type="GO" id="GO:0046872">
    <property type="term" value="F:metal ion binding"/>
    <property type="evidence" value="ECO:0007669"/>
    <property type="project" value="UniProtKB-KW"/>
</dbReference>
<proteinExistence type="predicted"/>
<organism evidence="7">
    <name type="scientific">uncultured Thiotrichaceae bacterium</name>
    <dbReference type="NCBI Taxonomy" id="298394"/>
    <lineage>
        <taxon>Bacteria</taxon>
        <taxon>Pseudomonadati</taxon>
        <taxon>Pseudomonadota</taxon>
        <taxon>Gammaproteobacteria</taxon>
        <taxon>Thiotrichales</taxon>
        <taxon>Thiotrichaceae</taxon>
        <taxon>environmental samples</taxon>
    </lineage>
</organism>